<dbReference type="InterPro" id="IPR011006">
    <property type="entry name" value="CheY-like_superfamily"/>
</dbReference>
<dbReference type="EMBL" id="UINC01014415">
    <property type="protein sequence ID" value="SVA61484.1"/>
    <property type="molecule type" value="Genomic_DNA"/>
</dbReference>
<proteinExistence type="predicted"/>
<protein>
    <recommendedName>
        <fullName evidence="2">Response regulatory domain-containing protein</fullName>
    </recommendedName>
</protein>
<feature type="non-terminal residue" evidence="1">
    <location>
        <position position="249"/>
    </location>
</feature>
<dbReference type="AlphaFoldDB" id="A0A381X9S5"/>
<dbReference type="CDD" id="cd00156">
    <property type="entry name" value="REC"/>
    <property type="match status" value="1"/>
</dbReference>
<organism evidence="1">
    <name type="scientific">marine metagenome</name>
    <dbReference type="NCBI Taxonomy" id="408172"/>
    <lineage>
        <taxon>unclassified sequences</taxon>
        <taxon>metagenomes</taxon>
        <taxon>ecological metagenomes</taxon>
    </lineage>
</organism>
<evidence type="ECO:0000313" key="1">
    <source>
        <dbReference type="EMBL" id="SVA61484.1"/>
    </source>
</evidence>
<name>A0A381X9S5_9ZZZZ</name>
<accession>A0A381X9S5</accession>
<dbReference type="SUPFAM" id="SSF52172">
    <property type="entry name" value="CheY-like"/>
    <property type="match status" value="1"/>
</dbReference>
<sequence length="249" mass="28894">MTTNGKASINFQDLMLNRIHEILLVASPYDSFILEEDGRLTQQILYEYLGMNLSYAPRVWHAKNAKTGLRMLSDRSYDLVIVMMRISDMDPITFGENVKENFPDKPVVLLSFDESELSGLPIERIKKVIDQIYIWSGNANVFPAIIKNIEDRMNLKRDYEIADIRSIIMVEDNPRYYSIILPLLYRTALKHARNLISKSLSDTDRLLLFRARPKIILTSTYEEAVEYYDTYRNNILGIISDIRFPINGS</sequence>
<evidence type="ECO:0008006" key="2">
    <source>
        <dbReference type="Google" id="ProtNLM"/>
    </source>
</evidence>
<gene>
    <name evidence="1" type="ORF">METZ01_LOCUS114338</name>
</gene>
<dbReference type="Gene3D" id="3.40.50.2300">
    <property type="match status" value="1"/>
</dbReference>
<reference evidence="1" key="1">
    <citation type="submission" date="2018-05" db="EMBL/GenBank/DDBJ databases">
        <authorList>
            <person name="Lanie J.A."/>
            <person name="Ng W.-L."/>
            <person name="Kazmierczak K.M."/>
            <person name="Andrzejewski T.M."/>
            <person name="Davidsen T.M."/>
            <person name="Wayne K.J."/>
            <person name="Tettelin H."/>
            <person name="Glass J.I."/>
            <person name="Rusch D."/>
            <person name="Podicherti R."/>
            <person name="Tsui H.-C.T."/>
            <person name="Winkler M.E."/>
        </authorList>
    </citation>
    <scope>NUCLEOTIDE SEQUENCE</scope>
</reference>